<name>A0A921MJJ9_9FIRM</name>
<gene>
    <name evidence="2" type="ORF">K8V01_01740</name>
</gene>
<comment type="caution">
    <text evidence="2">The sequence shown here is derived from an EMBL/GenBank/DDBJ whole genome shotgun (WGS) entry which is preliminary data.</text>
</comment>
<dbReference type="EMBL" id="DYUC01000016">
    <property type="protein sequence ID" value="HJG85743.1"/>
    <property type="molecule type" value="Genomic_DNA"/>
</dbReference>
<dbReference type="InterPro" id="IPR008538">
    <property type="entry name" value="Uma2"/>
</dbReference>
<accession>A0A921MJJ9</accession>
<reference evidence="2" key="1">
    <citation type="journal article" date="2021" name="PeerJ">
        <title>Extensive microbial diversity within the chicken gut microbiome revealed by metagenomics and culture.</title>
        <authorList>
            <person name="Gilroy R."/>
            <person name="Ravi A."/>
            <person name="Getino M."/>
            <person name="Pursley I."/>
            <person name="Horton D.L."/>
            <person name="Alikhan N.F."/>
            <person name="Baker D."/>
            <person name="Gharbi K."/>
            <person name="Hall N."/>
            <person name="Watson M."/>
            <person name="Adriaenssens E.M."/>
            <person name="Foster-Nyarko E."/>
            <person name="Jarju S."/>
            <person name="Secka A."/>
            <person name="Antonio M."/>
            <person name="Oren A."/>
            <person name="Chaudhuri R.R."/>
            <person name="La Ragione R."/>
            <person name="Hildebrand F."/>
            <person name="Pallen M.J."/>
        </authorList>
    </citation>
    <scope>NUCLEOTIDE SEQUENCE</scope>
    <source>
        <strain evidence="2">CHK179-5677</strain>
    </source>
</reference>
<dbReference type="InterPro" id="IPR011335">
    <property type="entry name" value="Restrct_endonuc-II-like"/>
</dbReference>
<evidence type="ECO:0000259" key="1">
    <source>
        <dbReference type="Pfam" id="PF05685"/>
    </source>
</evidence>
<keyword evidence="2" id="KW-0540">Nuclease</keyword>
<dbReference type="GO" id="GO:0004519">
    <property type="term" value="F:endonuclease activity"/>
    <property type="evidence" value="ECO:0007669"/>
    <property type="project" value="UniProtKB-KW"/>
</dbReference>
<organism evidence="2 3">
    <name type="scientific">Pseudoflavonifractor capillosus</name>
    <dbReference type="NCBI Taxonomy" id="106588"/>
    <lineage>
        <taxon>Bacteria</taxon>
        <taxon>Bacillati</taxon>
        <taxon>Bacillota</taxon>
        <taxon>Clostridia</taxon>
        <taxon>Eubacteriales</taxon>
        <taxon>Oscillospiraceae</taxon>
        <taxon>Pseudoflavonifractor</taxon>
    </lineage>
</organism>
<dbReference type="InterPro" id="IPR012296">
    <property type="entry name" value="Nuclease_put_TT1808"/>
</dbReference>
<proteinExistence type="predicted"/>
<dbReference type="AlphaFoldDB" id="A0A921MJJ9"/>
<sequence>MPLPKEERYTLADVLTWDEQERAELIDGAAVMMAPPSRVHQEIAAALLAQLYNYLEGKRCKVYPAPFAVRLFEKAGDRPEAVDTLVEPDLSVVCDMDKLDDMGCRGAPNLIIEILSPSTQRHDRLTKYNLYERAGVREYWIVDPESKTVQVSVLDGGRYRVREVYTAGDIAKVNVLDGCFIELARVFLS</sequence>
<protein>
    <submittedName>
        <fullName evidence="2">Uma2 family endonuclease</fullName>
    </submittedName>
</protein>
<evidence type="ECO:0000313" key="2">
    <source>
        <dbReference type="EMBL" id="HJG85743.1"/>
    </source>
</evidence>
<dbReference type="PANTHER" id="PTHR36558">
    <property type="entry name" value="GLR1098 PROTEIN"/>
    <property type="match status" value="1"/>
</dbReference>
<reference evidence="2" key="2">
    <citation type="submission" date="2021-09" db="EMBL/GenBank/DDBJ databases">
        <authorList>
            <person name="Gilroy R."/>
        </authorList>
    </citation>
    <scope>NUCLEOTIDE SEQUENCE</scope>
    <source>
        <strain evidence="2">CHK179-5677</strain>
    </source>
</reference>
<keyword evidence="2" id="KW-0255">Endonuclease</keyword>
<dbReference type="SUPFAM" id="SSF52980">
    <property type="entry name" value="Restriction endonuclease-like"/>
    <property type="match status" value="1"/>
</dbReference>
<evidence type="ECO:0000313" key="3">
    <source>
        <dbReference type="Proteomes" id="UP000760668"/>
    </source>
</evidence>
<keyword evidence="2" id="KW-0378">Hydrolase</keyword>
<dbReference type="PANTHER" id="PTHR36558:SF1">
    <property type="entry name" value="RESTRICTION ENDONUCLEASE DOMAIN-CONTAINING PROTEIN-RELATED"/>
    <property type="match status" value="1"/>
</dbReference>
<dbReference type="Gene3D" id="3.90.1570.10">
    <property type="entry name" value="tt1808, chain A"/>
    <property type="match status" value="1"/>
</dbReference>
<feature type="domain" description="Putative restriction endonuclease" evidence="1">
    <location>
        <begin position="15"/>
        <end position="178"/>
    </location>
</feature>
<dbReference type="Pfam" id="PF05685">
    <property type="entry name" value="Uma2"/>
    <property type="match status" value="1"/>
</dbReference>
<dbReference type="RefSeq" id="WP_295368603.1">
    <property type="nucleotide sequence ID" value="NZ_DYUC01000016.1"/>
</dbReference>
<dbReference type="Proteomes" id="UP000760668">
    <property type="component" value="Unassembled WGS sequence"/>
</dbReference>
<dbReference type="CDD" id="cd06260">
    <property type="entry name" value="DUF820-like"/>
    <property type="match status" value="1"/>
</dbReference>